<dbReference type="Gene3D" id="1.10.443.10">
    <property type="entry name" value="Intergrase catalytic core"/>
    <property type="match status" value="1"/>
</dbReference>
<dbReference type="RefSeq" id="WP_238803847.1">
    <property type="nucleotide sequence ID" value="NZ_CAKLPY010000001.1"/>
</dbReference>
<evidence type="ECO:0000256" key="1">
    <source>
        <dbReference type="ARBA" id="ARBA00004496"/>
    </source>
</evidence>
<dbReference type="PROSITE" id="PS51898">
    <property type="entry name" value="TYR_RECOMBINASE"/>
    <property type="match status" value="1"/>
</dbReference>
<reference evidence="13" key="1">
    <citation type="submission" date="2021-12" db="EMBL/GenBank/DDBJ databases">
        <authorList>
            <person name="Rodrigo-Torres L."/>
            <person name="Arahal R. D."/>
            <person name="Lucena T."/>
        </authorList>
    </citation>
    <scope>NUCLEOTIDE SEQUENCE</scope>
    <source>
        <strain evidence="13">CECT 8858</strain>
    </source>
</reference>
<dbReference type="InterPro" id="IPR002104">
    <property type="entry name" value="Integrase_catalytic"/>
</dbReference>
<comment type="similarity">
    <text evidence="10">Belongs to the 'phage' integrase family. XerC subfamily.</text>
</comment>
<feature type="active site" evidence="10">
    <location>
        <position position="271"/>
    </location>
</feature>
<keyword evidence="9 10" id="KW-0131">Cell cycle</keyword>
<dbReference type="Gene3D" id="1.10.150.130">
    <property type="match status" value="1"/>
</dbReference>
<feature type="active site" description="O-(3'-phospho-DNA)-tyrosine intermediate" evidence="10">
    <location>
        <position position="280"/>
    </location>
</feature>
<dbReference type="InterPro" id="IPR044068">
    <property type="entry name" value="CB"/>
</dbReference>
<name>A0ABN8ET64_9BACT</name>
<dbReference type="InterPro" id="IPR050090">
    <property type="entry name" value="Tyrosine_recombinase_XerCD"/>
</dbReference>
<dbReference type="InterPro" id="IPR011010">
    <property type="entry name" value="DNA_brk_join_enz"/>
</dbReference>
<evidence type="ECO:0000259" key="11">
    <source>
        <dbReference type="PROSITE" id="PS51898"/>
    </source>
</evidence>
<feature type="active site" evidence="10">
    <location>
        <position position="173"/>
    </location>
</feature>
<evidence type="ECO:0000256" key="4">
    <source>
        <dbReference type="ARBA" id="ARBA00022618"/>
    </source>
</evidence>
<comment type="function">
    <text evidence="10">Site-specific tyrosine recombinase, which acts by catalyzing the cutting and rejoining of the recombining DNA molecules. The XerC-XerD complex is essential to convert dimers of the bacterial chromosome into monomers to permit their segregation at cell division. It also contributes to the segregational stability of plasmids.</text>
</comment>
<evidence type="ECO:0000259" key="12">
    <source>
        <dbReference type="PROSITE" id="PS51900"/>
    </source>
</evidence>
<dbReference type="PANTHER" id="PTHR30349:SF81">
    <property type="entry name" value="TYROSINE RECOMBINASE XERC"/>
    <property type="match status" value="1"/>
</dbReference>
<feature type="domain" description="Core-binding (CB)" evidence="12">
    <location>
        <begin position="1"/>
        <end position="88"/>
    </location>
</feature>
<dbReference type="InterPro" id="IPR011932">
    <property type="entry name" value="Recomb_XerD"/>
</dbReference>
<evidence type="ECO:0000313" key="13">
    <source>
        <dbReference type="EMBL" id="CAH0994087.1"/>
    </source>
</evidence>
<dbReference type="Proteomes" id="UP000837932">
    <property type="component" value="Unassembled WGS sequence"/>
</dbReference>
<organism evidence="13 14">
    <name type="scientific">Emticicia aquatica</name>
    <dbReference type="NCBI Taxonomy" id="1681835"/>
    <lineage>
        <taxon>Bacteria</taxon>
        <taxon>Pseudomonadati</taxon>
        <taxon>Bacteroidota</taxon>
        <taxon>Cytophagia</taxon>
        <taxon>Cytophagales</taxon>
        <taxon>Leadbetterellaceae</taxon>
        <taxon>Emticicia</taxon>
    </lineage>
</organism>
<dbReference type="SUPFAM" id="SSF56349">
    <property type="entry name" value="DNA breaking-rejoining enzymes"/>
    <property type="match status" value="1"/>
</dbReference>
<dbReference type="Pfam" id="PF02899">
    <property type="entry name" value="Phage_int_SAM_1"/>
    <property type="match status" value="1"/>
</dbReference>
<evidence type="ECO:0000256" key="6">
    <source>
        <dbReference type="ARBA" id="ARBA00022908"/>
    </source>
</evidence>
<feature type="active site" evidence="10">
    <location>
        <position position="245"/>
    </location>
</feature>
<keyword evidence="4 10" id="KW-0132">Cell division</keyword>
<dbReference type="Pfam" id="PF00589">
    <property type="entry name" value="Phage_integrase"/>
    <property type="match status" value="1"/>
</dbReference>
<evidence type="ECO:0000256" key="3">
    <source>
        <dbReference type="ARBA" id="ARBA00022490"/>
    </source>
</evidence>
<gene>
    <name evidence="13" type="primary">xerD_1</name>
    <name evidence="10" type="synonym">xerC</name>
    <name evidence="13" type="ORF">EMA8858_00194</name>
</gene>
<evidence type="ECO:0000256" key="8">
    <source>
        <dbReference type="ARBA" id="ARBA00023172"/>
    </source>
</evidence>
<dbReference type="CDD" id="cd00798">
    <property type="entry name" value="INT_XerDC_C"/>
    <property type="match status" value="1"/>
</dbReference>
<feature type="active site" evidence="10">
    <location>
        <position position="248"/>
    </location>
</feature>
<dbReference type="HAMAP" id="MF_01808">
    <property type="entry name" value="Recomb_XerC_XerD"/>
    <property type="match status" value="1"/>
</dbReference>
<dbReference type="InterPro" id="IPR004107">
    <property type="entry name" value="Integrase_SAM-like_N"/>
</dbReference>
<keyword evidence="14" id="KW-1185">Reference proteome</keyword>
<dbReference type="NCBIfam" id="NF001399">
    <property type="entry name" value="PRK00283.1"/>
    <property type="match status" value="1"/>
</dbReference>
<evidence type="ECO:0000256" key="10">
    <source>
        <dbReference type="HAMAP-Rule" id="MF_01808"/>
    </source>
</evidence>
<dbReference type="PROSITE" id="PS51900">
    <property type="entry name" value="CB"/>
    <property type="match status" value="1"/>
</dbReference>
<protein>
    <recommendedName>
        <fullName evidence="10">Tyrosine recombinase XerC</fullName>
    </recommendedName>
</protein>
<dbReference type="InterPro" id="IPR010998">
    <property type="entry name" value="Integrase_recombinase_N"/>
</dbReference>
<keyword evidence="7 10" id="KW-0238">DNA-binding</keyword>
<feature type="active site" evidence="10">
    <location>
        <position position="149"/>
    </location>
</feature>
<evidence type="ECO:0000313" key="14">
    <source>
        <dbReference type="Proteomes" id="UP000837932"/>
    </source>
</evidence>
<dbReference type="NCBIfam" id="TIGR02225">
    <property type="entry name" value="recomb_XerD"/>
    <property type="match status" value="1"/>
</dbReference>
<dbReference type="InterPro" id="IPR023009">
    <property type="entry name" value="Tyrosine_recombinase_XerC/XerD"/>
</dbReference>
<feature type="domain" description="Tyr recombinase" evidence="11">
    <location>
        <begin position="109"/>
        <end position="293"/>
    </location>
</feature>
<keyword evidence="3 10" id="KW-0963">Cytoplasm</keyword>
<evidence type="ECO:0000256" key="2">
    <source>
        <dbReference type="ARBA" id="ARBA00010450"/>
    </source>
</evidence>
<proteinExistence type="inferred from homology"/>
<dbReference type="EMBL" id="CAKLPY010000001">
    <property type="protein sequence ID" value="CAH0994087.1"/>
    <property type="molecule type" value="Genomic_DNA"/>
</dbReference>
<keyword evidence="5 10" id="KW-0159">Chromosome partition</keyword>
<accession>A0ABN8ET64</accession>
<keyword evidence="8 10" id="KW-0233">DNA recombination</keyword>
<comment type="subunit">
    <text evidence="10">Forms a cyclic heterotetrameric complex composed of two molecules of XerC and two molecules of XerD.</text>
</comment>
<dbReference type="InterPro" id="IPR013762">
    <property type="entry name" value="Integrase-like_cat_sf"/>
</dbReference>
<evidence type="ECO:0000256" key="9">
    <source>
        <dbReference type="ARBA" id="ARBA00023306"/>
    </source>
</evidence>
<keyword evidence="6 10" id="KW-0229">DNA integration</keyword>
<sequence length="310" mass="35913">MNWEIYIQHFKNFLRLERSMSENSIEAYIHDVEKLSQFSEISQHQPTPESISERDIMDFLEYLGEFGISATSQARILSGIKSFYKYLAIENLIQIDPTQLIESPKIGRKLPDTLSFPEIESMLDMIDLSTPEGTRNRAILEVLYSCGMRVSELIELKMTNCYFDIGFVRVVGKGQKVRLIPIGRDAIKYTKIYLESIRNHQDVNPESEDIVFLNRRGKQLSRVMIFLIIKALAERAGIQKNISPHTFRHSFATHLIEGGADLRAVQEMLGHESITTTEIYTHLDRVFLQETMASYHPRESSKNHYHRKQN</sequence>
<evidence type="ECO:0000256" key="7">
    <source>
        <dbReference type="ARBA" id="ARBA00023125"/>
    </source>
</evidence>
<comment type="caution">
    <text evidence="13">The sequence shown here is derived from an EMBL/GenBank/DDBJ whole genome shotgun (WGS) entry which is preliminary data.</text>
</comment>
<comment type="similarity">
    <text evidence="2">Belongs to the 'phage' integrase family. XerD subfamily.</text>
</comment>
<dbReference type="PANTHER" id="PTHR30349">
    <property type="entry name" value="PHAGE INTEGRASE-RELATED"/>
    <property type="match status" value="1"/>
</dbReference>
<evidence type="ECO:0000256" key="5">
    <source>
        <dbReference type="ARBA" id="ARBA00022829"/>
    </source>
</evidence>
<comment type="subcellular location">
    <subcellularLocation>
        <location evidence="1 10">Cytoplasm</location>
    </subcellularLocation>
</comment>